<keyword evidence="8" id="KW-0472">Membrane</keyword>
<dbReference type="InterPro" id="IPR024588">
    <property type="entry name" value="YejM_N"/>
</dbReference>
<evidence type="ECO:0000256" key="3">
    <source>
        <dbReference type="ARBA" id="ARBA00020918"/>
    </source>
</evidence>
<dbReference type="PIRSF" id="PIRSF004950">
    <property type="entry name" value="Mmb_sulf_HI0842"/>
    <property type="match status" value="1"/>
</dbReference>
<dbReference type="RefSeq" id="WP_024241987.1">
    <property type="nucleotide sequence ID" value="NZ_CABWKD010000002.1"/>
</dbReference>
<dbReference type="Gene3D" id="3.40.720.10">
    <property type="entry name" value="Alkaline Phosphatase, subunit A"/>
    <property type="match status" value="1"/>
</dbReference>
<comment type="subcellular location">
    <subcellularLocation>
        <location evidence="1">Cell inner membrane</location>
        <topology evidence="1">Multi-pass membrane protein</topology>
    </subcellularLocation>
</comment>
<dbReference type="Proteomes" id="UP000255093">
    <property type="component" value="Unassembled WGS sequence"/>
</dbReference>
<gene>
    <name evidence="9" type="primary">yejM</name>
    <name evidence="9" type="ORF">NCTC8621_01782</name>
</gene>
<dbReference type="PANTHER" id="PTHR43108:SF10">
    <property type="entry name" value="INNER MEMBRANE PROTEIN YEJM"/>
    <property type="match status" value="1"/>
</dbReference>
<dbReference type="InterPro" id="IPR012159">
    <property type="entry name" value="YejM-like"/>
</dbReference>
<dbReference type="SUPFAM" id="SSF53649">
    <property type="entry name" value="Alkaline phosphatase-like"/>
    <property type="match status" value="1"/>
</dbReference>
<evidence type="ECO:0000256" key="6">
    <source>
        <dbReference type="ARBA" id="ARBA00022692"/>
    </source>
</evidence>
<dbReference type="Pfam" id="PF00884">
    <property type="entry name" value="Sulfatase"/>
    <property type="match status" value="1"/>
</dbReference>
<evidence type="ECO:0000256" key="8">
    <source>
        <dbReference type="ARBA" id="ARBA00023136"/>
    </source>
</evidence>
<dbReference type="PANTHER" id="PTHR43108">
    <property type="entry name" value="N-ACETYLGLUCOSAMINE-6-SULFATASE FAMILY MEMBER"/>
    <property type="match status" value="1"/>
</dbReference>
<keyword evidence="6" id="KW-0812">Transmembrane</keyword>
<evidence type="ECO:0000313" key="10">
    <source>
        <dbReference type="Proteomes" id="UP000255093"/>
    </source>
</evidence>
<dbReference type="InterPro" id="IPR000917">
    <property type="entry name" value="Sulfatase_N"/>
</dbReference>
<accession>A0A376PSM2</accession>
<dbReference type="NCBIfam" id="NF038282">
    <property type="entry name" value="LapC_YejM_PbgA"/>
    <property type="match status" value="1"/>
</dbReference>
<dbReference type="EMBL" id="UGBW01000003">
    <property type="protein sequence ID" value="STH81838.1"/>
    <property type="molecule type" value="Genomic_DNA"/>
</dbReference>
<keyword evidence="7" id="KW-1133">Transmembrane helix</keyword>
<protein>
    <recommendedName>
        <fullName evidence="3">Inner membrane protein YejM</fullName>
    </recommendedName>
</protein>
<organism evidence="9 10">
    <name type="scientific">Escherichia coli</name>
    <dbReference type="NCBI Taxonomy" id="562"/>
    <lineage>
        <taxon>Bacteria</taxon>
        <taxon>Pseudomonadati</taxon>
        <taxon>Pseudomonadota</taxon>
        <taxon>Gammaproteobacteria</taxon>
        <taxon>Enterobacterales</taxon>
        <taxon>Enterobacteriaceae</taxon>
        <taxon>Escherichia</taxon>
    </lineage>
</organism>
<reference evidence="9 10" key="1">
    <citation type="submission" date="2018-06" db="EMBL/GenBank/DDBJ databases">
        <authorList>
            <consortium name="Pathogen Informatics"/>
            <person name="Doyle S."/>
        </authorList>
    </citation>
    <scope>NUCLEOTIDE SEQUENCE [LARGE SCALE GENOMIC DNA]</scope>
    <source>
        <strain evidence="9 10">NCTC8621</strain>
    </source>
</reference>
<sequence>MVTHRQRYREKVSQMVSWGHWFALFNILLSLVIGSRYLFIADWPTTLAGRIYSYVSIIGHFSFLVFATYLLILFPLTFIVGSQRLMRFLSVILATAGMTLLLIDSEVFTRFHLHLNPIVWQLVINPDENEMARDWQLMFISVPVILLLELVFATWSWQKLRSLTRRRRFARPLAAFLFIAFIASHVVYIWADANFYRPITMQRANLPLSYPMTARRFLEKHGLLDAQEYQRRLIEQGNPDAVSVQYPLSELRYRDMGTGQNVLLITVDGLNYSRFEKQMPALAGFAEQNISFTRHMSSGNTTDNGIFGLFYGISPSYMDGILSTRTPAALITALNQQGYQLGLFSSDGFTSPLYRQALLSDFSMPSVRTQSDEQTATQWINWLGRYAQEDNRWFSWVSFNGTNIDDSNQQAFARKYSRASGNVDDQINRVLNALRDSGKLDNTVVIITAGRGIPLSEEEETFDWSHGHLQVPLVIHWPGTPAQRINALTDHTDLMTTLMQRLLHVSTPASEYSQGQDLFNPQRRHYWVTAADNDTLAITTPKKTLVLNNNGKYRTYNLRGERVKDEKPQLSLLLQVLTDEKRFIAN</sequence>
<proteinExistence type="predicted"/>
<evidence type="ECO:0000256" key="4">
    <source>
        <dbReference type="ARBA" id="ARBA00022475"/>
    </source>
</evidence>
<keyword evidence="4" id="KW-1003">Cell membrane</keyword>
<evidence type="ECO:0000256" key="2">
    <source>
        <dbReference type="ARBA" id="ARBA00009434"/>
    </source>
</evidence>
<dbReference type="InterPro" id="IPR017850">
    <property type="entry name" value="Alkaline_phosphatase_core_sf"/>
</dbReference>
<dbReference type="FunFam" id="3.40.720.10:FF:000014">
    <property type="entry name" value="Hydrolase, inner membrane"/>
    <property type="match status" value="1"/>
</dbReference>
<dbReference type="Pfam" id="PF11893">
    <property type="entry name" value="DUF3413"/>
    <property type="match status" value="1"/>
</dbReference>
<dbReference type="AlphaFoldDB" id="A0A376PSM2"/>
<evidence type="ECO:0000256" key="7">
    <source>
        <dbReference type="ARBA" id="ARBA00022989"/>
    </source>
</evidence>
<dbReference type="InterPro" id="IPR047997">
    <property type="entry name" value="YejM_enterobact"/>
</dbReference>
<keyword evidence="5" id="KW-0997">Cell inner membrane</keyword>
<name>A0A376PSM2_ECOLX</name>
<evidence type="ECO:0000313" key="9">
    <source>
        <dbReference type="EMBL" id="STH81838.1"/>
    </source>
</evidence>
<evidence type="ECO:0000256" key="1">
    <source>
        <dbReference type="ARBA" id="ARBA00004429"/>
    </source>
</evidence>
<dbReference type="GO" id="GO:0005886">
    <property type="term" value="C:plasma membrane"/>
    <property type="evidence" value="ECO:0007669"/>
    <property type="project" value="UniProtKB-SubCell"/>
</dbReference>
<evidence type="ECO:0000256" key="5">
    <source>
        <dbReference type="ARBA" id="ARBA00022519"/>
    </source>
</evidence>
<comment type="similarity">
    <text evidence="2">To H.influenzae HI_0842.</text>
</comment>